<feature type="region of interest" description="Disordered" evidence="1">
    <location>
        <begin position="21"/>
        <end position="42"/>
    </location>
</feature>
<protein>
    <submittedName>
        <fullName evidence="3">Uncharacterized protein</fullName>
    </submittedName>
</protein>
<evidence type="ECO:0000256" key="1">
    <source>
        <dbReference type="SAM" id="MobiDB-lite"/>
    </source>
</evidence>
<accession>A0A368G2Z9</accession>
<keyword evidence="2" id="KW-0812">Transmembrane</keyword>
<organism evidence="3 4">
    <name type="scientific">Ancylostoma caninum</name>
    <name type="common">Dog hookworm</name>
    <dbReference type="NCBI Taxonomy" id="29170"/>
    <lineage>
        <taxon>Eukaryota</taxon>
        <taxon>Metazoa</taxon>
        <taxon>Ecdysozoa</taxon>
        <taxon>Nematoda</taxon>
        <taxon>Chromadorea</taxon>
        <taxon>Rhabditida</taxon>
        <taxon>Rhabditina</taxon>
        <taxon>Rhabditomorpha</taxon>
        <taxon>Strongyloidea</taxon>
        <taxon>Ancylostomatidae</taxon>
        <taxon>Ancylostomatinae</taxon>
        <taxon>Ancylostoma</taxon>
    </lineage>
</organism>
<dbReference type="Proteomes" id="UP000252519">
    <property type="component" value="Unassembled WGS sequence"/>
</dbReference>
<dbReference type="EMBL" id="JOJR01000378">
    <property type="protein sequence ID" value="RCN38742.1"/>
    <property type="molecule type" value="Genomic_DNA"/>
</dbReference>
<keyword evidence="2" id="KW-1133">Transmembrane helix</keyword>
<keyword evidence="4" id="KW-1185">Reference proteome</keyword>
<evidence type="ECO:0000256" key="2">
    <source>
        <dbReference type="SAM" id="Phobius"/>
    </source>
</evidence>
<proteinExistence type="predicted"/>
<gene>
    <name evidence="3" type="ORF">ANCCAN_15336</name>
</gene>
<evidence type="ECO:0000313" key="3">
    <source>
        <dbReference type="EMBL" id="RCN38742.1"/>
    </source>
</evidence>
<comment type="caution">
    <text evidence="3">The sequence shown here is derived from an EMBL/GenBank/DDBJ whole genome shotgun (WGS) entry which is preliminary data.</text>
</comment>
<name>A0A368G2Z9_ANCCA</name>
<keyword evidence="2" id="KW-0472">Membrane</keyword>
<dbReference type="AlphaFoldDB" id="A0A368G2Z9"/>
<sequence length="82" mass="9202">MISESTISESTEALKKEYFRQSIESKPSMTDKKPAGSRAQRGNLRDATRALISVVSMYLMSQSLQVLMIIFFTSTHKARTAL</sequence>
<reference evidence="3 4" key="1">
    <citation type="submission" date="2014-10" db="EMBL/GenBank/DDBJ databases">
        <title>Draft genome of the hookworm Ancylostoma caninum.</title>
        <authorList>
            <person name="Mitreva M."/>
        </authorList>
    </citation>
    <scope>NUCLEOTIDE SEQUENCE [LARGE SCALE GENOMIC DNA]</scope>
    <source>
        <strain evidence="3 4">Baltimore</strain>
    </source>
</reference>
<evidence type="ECO:0000313" key="4">
    <source>
        <dbReference type="Proteomes" id="UP000252519"/>
    </source>
</evidence>
<feature type="transmembrane region" description="Helical" evidence="2">
    <location>
        <begin position="50"/>
        <end position="72"/>
    </location>
</feature>